<keyword evidence="7" id="KW-0663">Pyridoxal phosphate</keyword>
<protein>
    <recommendedName>
        <fullName evidence="10">Thiamine pyrimidine synthase</fullName>
    </recommendedName>
</protein>
<dbReference type="InterPro" id="IPR015168">
    <property type="entry name" value="SsuA/THI5"/>
</dbReference>
<dbReference type="KEGG" id="cid:P73_1945"/>
<sequence>MRVTTAHGWVSNIQYAGFFLGLSRGYFADHGVEADFIAGGPNAPDTLVSLAAGRAQVCTANWNPFLDARARGNDFVLIGAQWKVSPSAIISLAGRPLHRPEDMVGMRILTQNPSDSLILDTIFDNAGLPRDYTAVPTGFSPEPLLAGDGDAYLAFATNQPITLEQMGLVEGQDFHVTLLTDLGYRVMQGLYLTRRDFLDKNRDAVTGYMAGMIRGWRAAVTEPDAALDLVLNEYGADLGLDPQQQARQNELQIPLVAPTPEADLFALDAESLTGPMTEVARATGREVPPLHEMADLEVVPEALALIS</sequence>
<organism evidence="13 14">
    <name type="scientific">Celeribacter indicus</name>
    <dbReference type="NCBI Taxonomy" id="1208324"/>
    <lineage>
        <taxon>Bacteria</taxon>
        <taxon>Pseudomonadati</taxon>
        <taxon>Pseudomonadota</taxon>
        <taxon>Alphaproteobacteria</taxon>
        <taxon>Rhodobacterales</taxon>
        <taxon>Roseobacteraceae</taxon>
        <taxon>Celeribacter</taxon>
    </lineage>
</organism>
<proteinExistence type="inferred from homology"/>
<dbReference type="InterPro" id="IPR027939">
    <property type="entry name" value="NMT1/THI5"/>
</dbReference>
<dbReference type="SUPFAM" id="SSF53850">
    <property type="entry name" value="Periplasmic binding protein-like II"/>
    <property type="match status" value="1"/>
</dbReference>
<accession>A0A0B5DZX1</accession>
<keyword evidence="5" id="KW-0808">Transferase</keyword>
<evidence type="ECO:0000313" key="13">
    <source>
        <dbReference type="EMBL" id="AJE46660.1"/>
    </source>
</evidence>
<dbReference type="PANTHER" id="PTHR31528">
    <property type="entry name" value="4-AMINO-5-HYDROXYMETHYL-2-METHYLPYRIMIDINE PHOSPHATE SYNTHASE THI11-RELATED"/>
    <property type="match status" value="1"/>
</dbReference>
<comment type="function">
    <text evidence="1">Responsible for the formation of the pyrimidine heterocycle in the thiamine biosynthesis pathway. Catalyzes the formation of hydroxymethylpyrimidine phosphate (HMP-P) from histidine and pyridoxal phosphate (PLP). The protein uses PLP and the active site histidine to form HMP-P, generating an inactive enzyme. The enzyme can only undergo a single turnover, which suggests it is a suicide enzyme.</text>
</comment>
<keyword evidence="14" id="KW-1185">Reference proteome</keyword>
<evidence type="ECO:0000256" key="8">
    <source>
        <dbReference type="ARBA" id="ARBA00022977"/>
    </source>
</evidence>
<dbReference type="AlphaFoldDB" id="A0A0B5DZX1"/>
<dbReference type="Proteomes" id="UP000031521">
    <property type="component" value="Chromosome"/>
</dbReference>
<comment type="similarity">
    <text evidence="3">Belongs to the NMT1/THI5 family.</text>
</comment>
<evidence type="ECO:0000256" key="6">
    <source>
        <dbReference type="ARBA" id="ARBA00022723"/>
    </source>
</evidence>
<evidence type="ECO:0000313" key="14">
    <source>
        <dbReference type="Proteomes" id="UP000031521"/>
    </source>
</evidence>
<dbReference type="HOGENOM" id="CLU_028871_1_2_5"/>
<evidence type="ECO:0000256" key="11">
    <source>
        <dbReference type="ARBA" id="ARBA00048179"/>
    </source>
</evidence>
<dbReference type="PANTHER" id="PTHR31528:SF1">
    <property type="entry name" value="4-AMINO-5-HYDROXYMETHYL-2-METHYLPYRIMIDINE PHOSPHATE SYNTHASE THI11-RELATED"/>
    <property type="match status" value="1"/>
</dbReference>
<name>A0A0B5DZX1_9RHOB</name>
<dbReference type="GO" id="GO:0009228">
    <property type="term" value="P:thiamine biosynthetic process"/>
    <property type="evidence" value="ECO:0007669"/>
    <property type="project" value="UniProtKB-KW"/>
</dbReference>
<evidence type="ECO:0000256" key="1">
    <source>
        <dbReference type="ARBA" id="ARBA00003469"/>
    </source>
</evidence>
<dbReference type="EMBL" id="CP004393">
    <property type="protein sequence ID" value="AJE46660.1"/>
    <property type="molecule type" value="Genomic_DNA"/>
</dbReference>
<keyword evidence="8" id="KW-0784">Thiamine biosynthesis</keyword>
<dbReference type="RefSeq" id="WP_202966945.1">
    <property type="nucleotide sequence ID" value="NZ_CP004393.1"/>
</dbReference>
<evidence type="ECO:0000256" key="5">
    <source>
        <dbReference type="ARBA" id="ARBA00022679"/>
    </source>
</evidence>
<dbReference type="Pfam" id="PF09084">
    <property type="entry name" value="NMT1"/>
    <property type="match status" value="1"/>
</dbReference>
<keyword evidence="6" id="KW-0479">Metal-binding</keyword>
<feature type="domain" description="SsuA/THI5-like" evidence="12">
    <location>
        <begin position="12"/>
        <end position="226"/>
    </location>
</feature>
<reference evidence="13 14" key="1">
    <citation type="journal article" date="2014" name="Int. J. Syst. Evol. Microbiol.">
        <title>Celeribacter indicus sp. nov., a polycyclic aromatic hydrocarbon-degrading bacterium from deep-sea sediment and reclassification of Huaishuia halophila as Celeribacter halophilus comb. nov.</title>
        <authorList>
            <person name="Lai Q."/>
            <person name="Cao J."/>
            <person name="Yuan J."/>
            <person name="Li F."/>
            <person name="Shao Z."/>
        </authorList>
    </citation>
    <scope>NUCLEOTIDE SEQUENCE [LARGE SCALE GENOMIC DNA]</scope>
    <source>
        <strain evidence="13">P73</strain>
    </source>
</reference>
<dbReference type="GO" id="GO:0046872">
    <property type="term" value="F:metal ion binding"/>
    <property type="evidence" value="ECO:0007669"/>
    <property type="project" value="UniProtKB-KW"/>
</dbReference>
<dbReference type="STRING" id="1208324.P73_1945"/>
<evidence type="ECO:0000256" key="4">
    <source>
        <dbReference type="ARBA" id="ARBA00011738"/>
    </source>
</evidence>
<evidence type="ECO:0000256" key="9">
    <source>
        <dbReference type="ARBA" id="ARBA00023004"/>
    </source>
</evidence>
<gene>
    <name evidence="13" type="ORF">P73_1945</name>
</gene>
<evidence type="ECO:0000256" key="10">
    <source>
        <dbReference type="ARBA" id="ARBA00033171"/>
    </source>
</evidence>
<dbReference type="Gene3D" id="3.40.190.10">
    <property type="entry name" value="Periplasmic binding protein-like II"/>
    <property type="match status" value="2"/>
</dbReference>
<comment type="subunit">
    <text evidence="4">Homodimer.</text>
</comment>
<comment type="pathway">
    <text evidence="2">Cofactor biosynthesis; thiamine diphosphate biosynthesis.</text>
</comment>
<comment type="catalytic activity">
    <reaction evidence="11">
        <text>N(6)-(pyridoxal phosphate)-L-lysyl-[4-amino-5-hydroxymethyl-2-methylpyrimidine phosphate synthase] + L-histidyl-[4-amino-5-hydroxymethyl-2-methylpyrimidine phosphate synthase] + 2 Fe(3+) + 4 H2O = L-lysyl-[4-amino-5-hydroxymethyl-2-methylpyrimidine phosphate synthase] + (2S)-2-amino-5-hydroxy-4-oxopentanoyl-[4-amino-5-hydroxymethyl-2-methylpyrimidine phosphate synthase] + 4-amino-2-methyl-5-(phosphooxymethyl)pyrimidine + 3-oxopropanoate + 2 Fe(2+) + 2 H(+)</text>
        <dbReference type="Rhea" id="RHEA:65756"/>
        <dbReference type="Rhea" id="RHEA-COMP:16892"/>
        <dbReference type="Rhea" id="RHEA-COMP:16893"/>
        <dbReference type="Rhea" id="RHEA-COMP:16894"/>
        <dbReference type="Rhea" id="RHEA-COMP:16895"/>
        <dbReference type="ChEBI" id="CHEBI:15377"/>
        <dbReference type="ChEBI" id="CHEBI:15378"/>
        <dbReference type="ChEBI" id="CHEBI:29033"/>
        <dbReference type="ChEBI" id="CHEBI:29034"/>
        <dbReference type="ChEBI" id="CHEBI:29969"/>
        <dbReference type="ChEBI" id="CHEBI:29979"/>
        <dbReference type="ChEBI" id="CHEBI:33190"/>
        <dbReference type="ChEBI" id="CHEBI:58354"/>
        <dbReference type="ChEBI" id="CHEBI:143915"/>
        <dbReference type="ChEBI" id="CHEBI:157692"/>
    </reaction>
    <physiologicalReaction direction="left-to-right" evidence="11">
        <dbReference type="Rhea" id="RHEA:65757"/>
    </physiologicalReaction>
</comment>
<evidence type="ECO:0000256" key="7">
    <source>
        <dbReference type="ARBA" id="ARBA00022898"/>
    </source>
</evidence>
<keyword evidence="9" id="KW-0408">Iron</keyword>
<evidence type="ECO:0000259" key="12">
    <source>
        <dbReference type="Pfam" id="PF09084"/>
    </source>
</evidence>
<dbReference type="GO" id="GO:0016740">
    <property type="term" value="F:transferase activity"/>
    <property type="evidence" value="ECO:0007669"/>
    <property type="project" value="UniProtKB-KW"/>
</dbReference>
<evidence type="ECO:0000256" key="3">
    <source>
        <dbReference type="ARBA" id="ARBA00009406"/>
    </source>
</evidence>
<evidence type="ECO:0000256" key="2">
    <source>
        <dbReference type="ARBA" id="ARBA00004948"/>
    </source>
</evidence>